<dbReference type="SUPFAM" id="SSF48726">
    <property type="entry name" value="Immunoglobulin"/>
    <property type="match status" value="3"/>
</dbReference>
<dbReference type="Pfam" id="PF07679">
    <property type="entry name" value="I-set"/>
    <property type="match status" value="1"/>
</dbReference>
<evidence type="ECO:0000256" key="1">
    <source>
        <dbReference type="ARBA" id="ARBA00022729"/>
    </source>
</evidence>
<accession>A0A814H8N9</accession>
<dbReference type="CDD" id="cd00096">
    <property type="entry name" value="Ig"/>
    <property type="match status" value="1"/>
</dbReference>
<dbReference type="InterPro" id="IPR036179">
    <property type="entry name" value="Ig-like_dom_sf"/>
</dbReference>
<dbReference type="InterPro" id="IPR013783">
    <property type="entry name" value="Ig-like_fold"/>
</dbReference>
<dbReference type="GO" id="GO:0005886">
    <property type="term" value="C:plasma membrane"/>
    <property type="evidence" value="ECO:0007669"/>
    <property type="project" value="TreeGrafter"/>
</dbReference>
<feature type="domain" description="Ig-like" evidence="3">
    <location>
        <begin position="111"/>
        <end position="198"/>
    </location>
</feature>
<feature type="domain" description="Ig-like" evidence="3">
    <location>
        <begin position="11"/>
        <end position="104"/>
    </location>
</feature>
<protein>
    <recommendedName>
        <fullName evidence="3">Ig-like domain-containing protein</fullName>
    </recommendedName>
</protein>
<reference evidence="4" key="1">
    <citation type="submission" date="2021-02" db="EMBL/GenBank/DDBJ databases">
        <authorList>
            <person name="Nowell W R."/>
        </authorList>
    </citation>
    <scope>NUCLEOTIDE SEQUENCE</scope>
</reference>
<dbReference type="InterPro" id="IPR007110">
    <property type="entry name" value="Ig-like_dom"/>
</dbReference>
<name>A0A814H8N9_9BILA</name>
<proteinExistence type="predicted"/>
<organism evidence="4 6">
    <name type="scientific">Didymodactylos carnosus</name>
    <dbReference type="NCBI Taxonomy" id="1234261"/>
    <lineage>
        <taxon>Eukaryota</taxon>
        <taxon>Metazoa</taxon>
        <taxon>Spiralia</taxon>
        <taxon>Gnathifera</taxon>
        <taxon>Rotifera</taxon>
        <taxon>Eurotatoria</taxon>
        <taxon>Bdelloidea</taxon>
        <taxon>Philodinida</taxon>
        <taxon>Philodinidae</taxon>
        <taxon>Didymodactylos</taxon>
    </lineage>
</organism>
<dbReference type="EMBL" id="CAJNOQ010003327">
    <property type="protein sequence ID" value="CAF1006835.1"/>
    <property type="molecule type" value="Genomic_DNA"/>
</dbReference>
<dbReference type="Gene3D" id="2.60.40.10">
    <property type="entry name" value="Immunoglobulins"/>
    <property type="match status" value="3"/>
</dbReference>
<dbReference type="PROSITE" id="PS50835">
    <property type="entry name" value="IG_LIKE"/>
    <property type="match status" value="3"/>
</dbReference>
<comment type="caution">
    <text evidence="4">The sequence shown here is derived from an EMBL/GenBank/DDBJ whole genome shotgun (WGS) entry which is preliminary data.</text>
</comment>
<feature type="domain" description="Ig-like" evidence="3">
    <location>
        <begin position="203"/>
        <end position="306"/>
    </location>
</feature>
<evidence type="ECO:0000313" key="4">
    <source>
        <dbReference type="EMBL" id="CAF1006835.1"/>
    </source>
</evidence>
<dbReference type="SMART" id="SM00408">
    <property type="entry name" value="IGc2"/>
    <property type="match status" value="2"/>
</dbReference>
<dbReference type="Pfam" id="PF13927">
    <property type="entry name" value="Ig_3"/>
    <property type="match status" value="1"/>
</dbReference>
<keyword evidence="1" id="KW-0732">Signal</keyword>
<evidence type="ECO:0000256" key="2">
    <source>
        <dbReference type="ARBA" id="ARBA00023157"/>
    </source>
</evidence>
<dbReference type="GO" id="GO:0043025">
    <property type="term" value="C:neuronal cell body"/>
    <property type="evidence" value="ECO:0007669"/>
    <property type="project" value="TreeGrafter"/>
</dbReference>
<dbReference type="Proteomes" id="UP000663829">
    <property type="component" value="Unassembled WGS sequence"/>
</dbReference>
<dbReference type="Proteomes" id="UP000681722">
    <property type="component" value="Unassembled WGS sequence"/>
</dbReference>
<evidence type="ECO:0000259" key="3">
    <source>
        <dbReference type="PROSITE" id="PS50835"/>
    </source>
</evidence>
<keyword evidence="2" id="KW-1015">Disulfide bond</keyword>
<gene>
    <name evidence="4" type="ORF">GPM918_LOCUS14052</name>
    <name evidence="5" type="ORF">SRO942_LOCUS14052</name>
</gene>
<dbReference type="InterPro" id="IPR013098">
    <property type="entry name" value="Ig_I-set"/>
</dbReference>
<dbReference type="InterPro" id="IPR003598">
    <property type="entry name" value="Ig_sub2"/>
</dbReference>
<dbReference type="GO" id="GO:0050808">
    <property type="term" value="P:synapse organization"/>
    <property type="evidence" value="ECO:0007669"/>
    <property type="project" value="TreeGrafter"/>
</dbReference>
<dbReference type="EMBL" id="CAJOBC010003327">
    <property type="protein sequence ID" value="CAF3778051.1"/>
    <property type="molecule type" value="Genomic_DNA"/>
</dbReference>
<sequence>MFIYIHVSKSPKFDRSSEIVSVVVGKRIILPCYVQDASQFKVIWMKMNNSSILTMDDRAVNGDSRVTLLHAYADEWNLQIDDVDEDDAGVYRCVLNNGMYKTLTLQVKTPPQIIDEQSTESYPAPILSGSNFTLKCYGSGRPSPKIRILSFDQAENTKIIGEHNEVILYNVSRHTRKRYECIASNGVPPDVARSFQLTVQYPPEITLLLSTHDNTIYNNRNQLLVDLAQELRIKCQITMYPFGKIFWTKNDIRIDKYQDNYEQYASSYSDNHVVAELYIKQVNYKDFCSFSCFAINDLGINSKTVHLVEKPTSTTSTTTVLTTTISMTSTSSNLGSERLLYSRGSYINMNKQRQRKWPKYSTLTNSTSLNIIHQREAENLRVSISSKGKQY</sequence>
<evidence type="ECO:0000313" key="6">
    <source>
        <dbReference type="Proteomes" id="UP000663829"/>
    </source>
</evidence>
<dbReference type="OrthoDB" id="10010359at2759"/>
<dbReference type="GO" id="GO:0007156">
    <property type="term" value="P:homophilic cell adhesion via plasma membrane adhesion molecules"/>
    <property type="evidence" value="ECO:0007669"/>
    <property type="project" value="TreeGrafter"/>
</dbReference>
<evidence type="ECO:0000313" key="5">
    <source>
        <dbReference type="EMBL" id="CAF3778051.1"/>
    </source>
</evidence>
<keyword evidence="6" id="KW-1185">Reference proteome</keyword>
<dbReference type="PANTHER" id="PTHR45080">
    <property type="entry name" value="CONTACTIN 5"/>
    <property type="match status" value="1"/>
</dbReference>
<dbReference type="InterPro" id="IPR003599">
    <property type="entry name" value="Ig_sub"/>
</dbReference>
<dbReference type="GO" id="GO:0008046">
    <property type="term" value="F:axon guidance receptor activity"/>
    <property type="evidence" value="ECO:0007669"/>
    <property type="project" value="TreeGrafter"/>
</dbReference>
<dbReference type="PANTHER" id="PTHR45080:SF8">
    <property type="entry name" value="IG-LIKE DOMAIN-CONTAINING PROTEIN"/>
    <property type="match status" value="1"/>
</dbReference>
<dbReference type="GO" id="GO:0030424">
    <property type="term" value="C:axon"/>
    <property type="evidence" value="ECO:0007669"/>
    <property type="project" value="TreeGrafter"/>
</dbReference>
<dbReference type="SMART" id="SM00409">
    <property type="entry name" value="IG"/>
    <property type="match status" value="3"/>
</dbReference>
<dbReference type="AlphaFoldDB" id="A0A814H8N9"/>
<dbReference type="InterPro" id="IPR050958">
    <property type="entry name" value="Cell_Adh-Cytoskel_Orgn"/>
</dbReference>